<feature type="compositionally biased region" description="Low complexity" evidence="1">
    <location>
        <begin position="141"/>
        <end position="164"/>
    </location>
</feature>
<gene>
    <name evidence="3" type="ORF">BJ085DRAFT_35067</name>
</gene>
<keyword evidence="4" id="KW-1185">Reference proteome</keyword>
<evidence type="ECO:0000256" key="1">
    <source>
        <dbReference type="SAM" id="MobiDB-lite"/>
    </source>
</evidence>
<evidence type="ECO:0000313" key="4">
    <source>
        <dbReference type="Proteomes" id="UP000268162"/>
    </source>
</evidence>
<sequence length="196" mass="20456">MKFSTTTIVAAVLVLASAIPALADYMQEQLQCITGNNCINTEDFCMEKCFNMSQTQYNEMAVCYNNCDDDNSSTCTQACDAQFEKIAGLSMNDLVHLSKAAMEIFSAIEVSSSALPSLTTASANAPSSSAHSSSSVVSSVSASSSTHPSASKMGSSVPSSNESSDSSEDDESSGAKALVVMPSTLISAALLTFYLQ</sequence>
<proteinExistence type="predicted"/>
<protein>
    <recommendedName>
        <fullName evidence="5">Extracellular membrane protein CFEM domain-containing protein</fullName>
    </recommendedName>
</protein>
<name>A0A4P9ZQK4_9FUNG</name>
<feature type="region of interest" description="Disordered" evidence="1">
    <location>
        <begin position="141"/>
        <end position="174"/>
    </location>
</feature>
<organism evidence="3 4">
    <name type="scientific">Dimargaris cristalligena</name>
    <dbReference type="NCBI Taxonomy" id="215637"/>
    <lineage>
        <taxon>Eukaryota</taxon>
        <taxon>Fungi</taxon>
        <taxon>Fungi incertae sedis</taxon>
        <taxon>Zoopagomycota</taxon>
        <taxon>Kickxellomycotina</taxon>
        <taxon>Dimargaritomycetes</taxon>
        <taxon>Dimargaritales</taxon>
        <taxon>Dimargaritaceae</taxon>
        <taxon>Dimargaris</taxon>
    </lineage>
</organism>
<reference evidence="4" key="1">
    <citation type="journal article" date="2018" name="Nat. Microbiol.">
        <title>Leveraging single-cell genomics to expand the fungal tree of life.</title>
        <authorList>
            <person name="Ahrendt S.R."/>
            <person name="Quandt C.A."/>
            <person name="Ciobanu D."/>
            <person name="Clum A."/>
            <person name="Salamov A."/>
            <person name="Andreopoulos B."/>
            <person name="Cheng J.F."/>
            <person name="Woyke T."/>
            <person name="Pelin A."/>
            <person name="Henrissat B."/>
            <person name="Reynolds N.K."/>
            <person name="Benny G.L."/>
            <person name="Smith M.E."/>
            <person name="James T.Y."/>
            <person name="Grigoriev I.V."/>
        </authorList>
    </citation>
    <scope>NUCLEOTIDE SEQUENCE [LARGE SCALE GENOMIC DNA]</scope>
    <source>
        <strain evidence="4">RSA 468</strain>
    </source>
</reference>
<feature type="signal peptide" evidence="2">
    <location>
        <begin position="1"/>
        <end position="23"/>
    </location>
</feature>
<dbReference type="EMBL" id="ML002822">
    <property type="protein sequence ID" value="RKP35637.1"/>
    <property type="molecule type" value="Genomic_DNA"/>
</dbReference>
<evidence type="ECO:0000256" key="2">
    <source>
        <dbReference type="SAM" id="SignalP"/>
    </source>
</evidence>
<feature type="chain" id="PRO_5020413108" description="Extracellular membrane protein CFEM domain-containing protein" evidence="2">
    <location>
        <begin position="24"/>
        <end position="196"/>
    </location>
</feature>
<evidence type="ECO:0008006" key="5">
    <source>
        <dbReference type="Google" id="ProtNLM"/>
    </source>
</evidence>
<evidence type="ECO:0000313" key="3">
    <source>
        <dbReference type="EMBL" id="RKP35637.1"/>
    </source>
</evidence>
<dbReference type="AlphaFoldDB" id="A0A4P9ZQK4"/>
<dbReference type="Proteomes" id="UP000268162">
    <property type="component" value="Unassembled WGS sequence"/>
</dbReference>
<accession>A0A4P9ZQK4</accession>
<keyword evidence="2" id="KW-0732">Signal</keyword>